<dbReference type="AlphaFoldDB" id="X1D1A6"/>
<organism evidence="1">
    <name type="scientific">marine sediment metagenome</name>
    <dbReference type="NCBI Taxonomy" id="412755"/>
    <lineage>
        <taxon>unclassified sequences</taxon>
        <taxon>metagenomes</taxon>
        <taxon>ecological metagenomes</taxon>
    </lineage>
</organism>
<gene>
    <name evidence="1" type="ORF">S01H4_51749</name>
</gene>
<accession>X1D1A6</accession>
<evidence type="ECO:0000313" key="1">
    <source>
        <dbReference type="EMBL" id="GAH02010.1"/>
    </source>
</evidence>
<sequence>MKIRTDSKSIALLAVFTSLVIALEIFPIPGLTDFYTPVP</sequence>
<name>X1D1A6_9ZZZZ</name>
<proteinExistence type="predicted"/>
<dbReference type="EMBL" id="BART01029504">
    <property type="protein sequence ID" value="GAH02010.1"/>
    <property type="molecule type" value="Genomic_DNA"/>
</dbReference>
<protein>
    <submittedName>
        <fullName evidence="1">Uncharacterized protein</fullName>
    </submittedName>
</protein>
<feature type="non-terminal residue" evidence="1">
    <location>
        <position position="39"/>
    </location>
</feature>
<reference evidence="1" key="1">
    <citation type="journal article" date="2014" name="Front. Microbiol.">
        <title>High frequency of phylogenetically diverse reductive dehalogenase-homologous genes in deep subseafloor sedimentary metagenomes.</title>
        <authorList>
            <person name="Kawai M."/>
            <person name="Futagami T."/>
            <person name="Toyoda A."/>
            <person name="Takaki Y."/>
            <person name="Nishi S."/>
            <person name="Hori S."/>
            <person name="Arai W."/>
            <person name="Tsubouchi T."/>
            <person name="Morono Y."/>
            <person name="Uchiyama I."/>
            <person name="Ito T."/>
            <person name="Fujiyama A."/>
            <person name="Inagaki F."/>
            <person name="Takami H."/>
        </authorList>
    </citation>
    <scope>NUCLEOTIDE SEQUENCE</scope>
    <source>
        <strain evidence="1">Expedition CK06-06</strain>
    </source>
</reference>
<comment type="caution">
    <text evidence="1">The sequence shown here is derived from an EMBL/GenBank/DDBJ whole genome shotgun (WGS) entry which is preliminary data.</text>
</comment>